<name>M1AEV3_SOLTU</name>
<proteinExistence type="predicted"/>
<keyword evidence="1" id="KW-0812">Transmembrane</keyword>
<dbReference type="Gramene" id="PGSC0003DMT400021280">
    <property type="protein sequence ID" value="PGSC0003DMT400021280"/>
    <property type="gene ID" value="PGSC0003DMG400008250"/>
</dbReference>
<evidence type="ECO:0000313" key="3">
    <source>
        <dbReference type="Proteomes" id="UP000011115"/>
    </source>
</evidence>
<keyword evidence="1" id="KW-1133">Transmembrane helix</keyword>
<dbReference type="HOGENOM" id="CLU_2363732_0_0_1"/>
<dbReference type="Proteomes" id="UP000011115">
    <property type="component" value="Unassembled WGS sequence"/>
</dbReference>
<keyword evidence="3" id="KW-1185">Reference proteome</keyword>
<dbReference type="EnsemblPlants" id="PGSC0003DMT400021280">
    <property type="protein sequence ID" value="PGSC0003DMT400021280"/>
    <property type="gene ID" value="PGSC0003DMG400008250"/>
</dbReference>
<accession>M1AEV3</accession>
<sequence>MPPKLGKPEKADALKQLGTHVALFGVWVAIQTHDVRLLHIFYCTTLAALLLTHAWALPSSVINVLHSWKFSIRFSRGRNVWKEGASVVYASVDPLL</sequence>
<dbReference type="PaxDb" id="4113-PGSC0003DMT400021280"/>
<protein>
    <submittedName>
        <fullName evidence="2">Uncharacterized protein</fullName>
    </submittedName>
</protein>
<dbReference type="InParanoid" id="M1AEV3"/>
<reference evidence="3" key="1">
    <citation type="journal article" date="2011" name="Nature">
        <title>Genome sequence and analysis of the tuber crop potato.</title>
        <authorList>
            <consortium name="The Potato Genome Sequencing Consortium"/>
        </authorList>
    </citation>
    <scope>NUCLEOTIDE SEQUENCE [LARGE SCALE GENOMIC DNA]</scope>
    <source>
        <strain evidence="3">cv. DM1-3 516 R44</strain>
    </source>
</reference>
<organism evidence="2 3">
    <name type="scientific">Solanum tuberosum</name>
    <name type="common">Potato</name>
    <dbReference type="NCBI Taxonomy" id="4113"/>
    <lineage>
        <taxon>Eukaryota</taxon>
        <taxon>Viridiplantae</taxon>
        <taxon>Streptophyta</taxon>
        <taxon>Embryophyta</taxon>
        <taxon>Tracheophyta</taxon>
        <taxon>Spermatophyta</taxon>
        <taxon>Magnoliopsida</taxon>
        <taxon>eudicotyledons</taxon>
        <taxon>Gunneridae</taxon>
        <taxon>Pentapetalae</taxon>
        <taxon>asterids</taxon>
        <taxon>lamiids</taxon>
        <taxon>Solanales</taxon>
        <taxon>Solanaceae</taxon>
        <taxon>Solanoideae</taxon>
        <taxon>Solaneae</taxon>
        <taxon>Solanum</taxon>
    </lineage>
</organism>
<dbReference type="AlphaFoldDB" id="M1AEV3"/>
<keyword evidence="1" id="KW-0472">Membrane</keyword>
<reference evidence="2" key="2">
    <citation type="submission" date="2015-06" db="UniProtKB">
        <authorList>
            <consortium name="EnsemblPlants"/>
        </authorList>
    </citation>
    <scope>IDENTIFICATION</scope>
    <source>
        <strain evidence="2">DM1-3 516 R44</strain>
    </source>
</reference>
<evidence type="ECO:0000256" key="1">
    <source>
        <dbReference type="SAM" id="Phobius"/>
    </source>
</evidence>
<feature type="transmembrane region" description="Helical" evidence="1">
    <location>
        <begin position="36"/>
        <end position="57"/>
    </location>
</feature>
<evidence type="ECO:0000313" key="2">
    <source>
        <dbReference type="EnsemblPlants" id="PGSC0003DMT400021280"/>
    </source>
</evidence>